<evidence type="ECO:0008006" key="3">
    <source>
        <dbReference type="Google" id="ProtNLM"/>
    </source>
</evidence>
<sequence>MSSIRRWEGLLTSLNNASTTSSDQQLLNAQNYQETPHQLIKTHNLKSFKEHVRILANWDPSYPTEKVSWYHEYIARNAPISMNWLEQPLSMMNNEKNYIEVKGMGILCDNLEDKNSDNKSGWIVGPIEDGSVCLWDIRDTSSERGGTIVARSREFLLSSDLGNENYSNKHPRVARTVATECVSVDSWTKRAYFAIENGLIEIDLETLSKIRHQIFPLPISALSEARHPVPLSVGTTQSLHLFDTRAKFSSSMKECSSDRVDFYDYTVNCNPSKCNRSFNSLDQLKLGAWPNCAHLQGPGPLKIIHVPNFGTVDSDIYLAGRFPSILVYDRRKFPLLGWSIHSGARLSSMDWLPLNIASEERDLARYGKLSIHEVEETKTKVGRTLIACGEYNSKGSLEMYGFLPTSSLPYKDLGCSGGYLNYSRKNRQTSSNSKLLAVANHGTRIVVSDGGGNLRWFERDGFTQSRCWNIAKNPIGLSRGVFGTQAFDINSWSEDIVIKILDIGSCGKQGVNSSLGDLIVWTGEKIGLVNFSSCSKFVTQEIEENTDKMEAMYVERMRRALVANADEVRWMSDLGVGAP</sequence>
<dbReference type="GO" id="GO:0000209">
    <property type="term" value="P:protein polyubiquitination"/>
    <property type="evidence" value="ECO:0007669"/>
    <property type="project" value="TreeGrafter"/>
</dbReference>
<organism evidence="1 2">
    <name type="scientific">Erysiphe pulchra</name>
    <dbReference type="NCBI Taxonomy" id="225359"/>
    <lineage>
        <taxon>Eukaryota</taxon>
        <taxon>Fungi</taxon>
        <taxon>Dikarya</taxon>
        <taxon>Ascomycota</taxon>
        <taxon>Pezizomycotina</taxon>
        <taxon>Leotiomycetes</taxon>
        <taxon>Erysiphales</taxon>
        <taxon>Erysiphaceae</taxon>
        <taxon>Erysiphe</taxon>
    </lineage>
</organism>
<reference evidence="1 2" key="1">
    <citation type="submission" date="2017-10" db="EMBL/GenBank/DDBJ databases">
        <title>Development of genomic resources for the powdery mildew, Erysiphe pulchra.</title>
        <authorList>
            <person name="Wadl P.A."/>
            <person name="Mack B.M."/>
            <person name="Moore G."/>
            <person name="Beltz S.B."/>
        </authorList>
    </citation>
    <scope>NUCLEOTIDE SEQUENCE [LARGE SCALE GENOMIC DNA]</scope>
    <source>
        <strain evidence="1">Cflorida</strain>
    </source>
</reference>
<dbReference type="AlphaFoldDB" id="A0A2S4PNH1"/>
<dbReference type="OrthoDB" id="3219396at2759"/>
<dbReference type="PANTHER" id="PTHR13252:SF9">
    <property type="entry name" value="F-BOX ONLY PROTEIN 28"/>
    <property type="match status" value="1"/>
</dbReference>
<dbReference type="EMBL" id="PEDP01001502">
    <property type="protein sequence ID" value="POS83554.1"/>
    <property type="molecule type" value="Genomic_DNA"/>
</dbReference>
<name>A0A2S4PNH1_9PEZI</name>
<accession>A0A2S4PNH1</accession>
<dbReference type="Proteomes" id="UP000237438">
    <property type="component" value="Unassembled WGS sequence"/>
</dbReference>
<evidence type="ECO:0000313" key="1">
    <source>
        <dbReference type="EMBL" id="POS83554.1"/>
    </source>
</evidence>
<dbReference type="InterPro" id="IPR039719">
    <property type="entry name" value="FBXO28"/>
</dbReference>
<protein>
    <recommendedName>
        <fullName evidence="3">F-box domain-containing protein</fullName>
    </recommendedName>
</protein>
<dbReference type="STRING" id="225359.A0A2S4PNH1"/>
<keyword evidence="2" id="KW-1185">Reference proteome</keyword>
<comment type="caution">
    <text evidence="1">The sequence shown here is derived from an EMBL/GenBank/DDBJ whole genome shotgun (WGS) entry which is preliminary data.</text>
</comment>
<dbReference type="PANTHER" id="PTHR13252">
    <property type="entry name" value="F-BOX ONLY PROTEIN 28"/>
    <property type="match status" value="1"/>
</dbReference>
<proteinExistence type="predicted"/>
<gene>
    <name evidence="1" type="ORF">EPUL_004370</name>
</gene>
<evidence type="ECO:0000313" key="2">
    <source>
        <dbReference type="Proteomes" id="UP000237438"/>
    </source>
</evidence>